<keyword evidence="3" id="KW-1185">Reference proteome</keyword>
<dbReference type="AlphaFoldDB" id="A0A1A9W4L7"/>
<evidence type="ECO:0000313" key="2">
    <source>
        <dbReference type="EnsemblMetazoa" id="GBRI006115-PA"/>
    </source>
</evidence>
<accession>A0A1A9W4L7</accession>
<evidence type="ECO:0000256" key="1">
    <source>
        <dbReference type="SAM" id="Phobius"/>
    </source>
</evidence>
<feature type="transmembrane region" description="Helical" evidence="1">
    <location>
        <begin position="31"/>
        <end position="55"/>
    </location>
</feature>
<organism evidence="2 3">
    <name type="scientific">Glossina brevipalpis</name>
    <dbReference type="NCBI Taxonomy" id="37001"/>
    <lineage>
        <taxon>Eukaryota</taxon>
        <taxon>Metazoa</taxon>
        <taxon>Ecdysozoa</taxon>
        <taxon>Arthropoda</taxon>
        <taxon>Hexapoda</taxon>
        <taxon>Insecta</taxon>
        <taxon>Pterygota</taxon>
        <taxon>Neoptera</taxon>
        <taxon>Endopterygota</taxon>
        <taxon>Diptera</taxon>
        <taxon>Brachycera</taxon>
        <taxon>Muscomorpha</taxon>
        <taxon>Hippoboscoidea</taxon>
        <taxon>Glossinidae</taxon>
        <taxon>Glossina</taxon>
    </lineage>
</organism>
<keyword evidence="1" id="KW-0812">Transmembrane</keyword>
<proteinExistence type="predicted"/>
<keyword evidence="1" id="KW-0472">Membrane</keyword>
<name>A0A1A9W4L7_9MUSC</name>
<protein>
    <submittedName>
        <fullName evidence="2">Uncharacterized protein</fullName>
    </submittedName>
</protein>
<keyword evidence="1" id="KW-1133">Transmembrane helix</keyword>
<evidence type="ECO:0000313" key="3">
    <source>
        <dbReference type="Proteomes" id="UP000091820"/>
    </source>
</evidence>
<dbReference type="Proteomes" id="UP000091820">
    <property type="component" value="Unassembled WGS sequence"/>
</dbReference>
<dbReference type="VEuPathDB" id="VectorBase:GBRI006115"/>
<dbReference type="EnsemblMetazoa" id="GBRI006115-RA">
    <property type="protein sequence ID" value="GBRI006115-PA"/>
    <property type="gene ID" value="GBRI006115"/>
</dbReference>
<reference evidence="2" key="2">
    <citation type="submission" date="2020-05" db="UniProtKB">
        <authorList>
            <consortium name="EnsemblMetazoa"/>
        </authorList>
    </citation>
    <scope>IDENTIFICATION</scope>
    <source>
        <strain evidence="2">IAEA</strain>
    </source>
</reference>
<sequence length="142" mass="16302">MIKPVSHIKFSSGIIWTTFTLHIFNKNMIKLYFIICPIPWTFSGTIPNLISYWLLKIRCTCGVIIIRTNNLVIKSSRLILCIYNIPDFCHMGSLLLSTEKLKDQNITKYENLYLFCCNKESRATSVPVRPTPALQCTSIGPR</sequence>
<reference evidence="3" key="1">
    <citation type="submission" date="2014-03" db="EMBL/GenBank/DDBJ databases">
        <authorList>
            <person name="Aksoy S."/>
            <person name="Warren W."/>
            <person name="Wilson R.K."/>
        </authorList>
    </citation>
    <scope>NUCLEOTIDE SEQUENCE [LARGE SCALE GENOMIC DNA]</scope>
    <source>
        <strain evidence="3">IAEA</strain>
    </source>
</reference>